<reference evidence="2" key="1">
    <citation type="journal article" date="2022" name="bioRxiv">
        <title>Sequencing and chromosome-scale assembly of the giantPleurodeles waltlgenome.</title>
        <authorList>
            <person name="Brown T."/>
            <person name="Elewa A."/>
            <person name="Iarovenko S."/>
            <person name="Subramanian E."/>
            <person name="Araus A.J."/>
            <person name="Petzold A."/>
            <person name="Susuki M."/>
            <person name="Suzuki K.-i.T."/>
            <person name="Hayashi T."/>
            <person name="Toyoda A."/>
            <person name="Oliveira C."/>
            <person name="Osipova E."/>
            <person name="Leigh N.D."/>
            <person name="Simon A."/>
            <person name="Yun M.H."/>
        </authorList>
    </citation>
    <scope>NUCLEOTIDE SEQUENCE</scope>
    <source>
        <strain evidence="2">20211129_DDA</strain>
        <tissue evidence="2">Liver</tissue>
    </source>
</reference>
<evidence type="ECO:0000313" key="2">
    <source>
        <dbReference type="EMBL" id="KAJ1173019.1"/>
    </source>
</evidence>
<dbReference type="AlphaFoldDB" id="A0AAV7TAL5"/>
<name>A0AAV7TAL5_PLEWA</name>
<protein>
    <submittedName>
        <fullName evidence="2">Uncharacterized protein</fullName>
    </submittedName>
</protein>
<gene>
    <name evidence="1" type="ORF">NDU88_004860</name>
    <name evidence="2" type="ORF">NDU88_004861</name>
</gene>
<keyword evidence="3" id="KW-1185">Reference proteome</keyword>
<evidence type="ECO:0000313" key="3">
    <source>
        <dbReference type="Proteomes" id="UP001066276"/>
    </source>
</evidence>
<evidence type="ECO:0000313" key="1">
    <source>
        <dbReference type="EMBL" id="KAJ1173018.1"/>
    </source>
</evidence>
<proteinExistence type="predicted"/>
<organism evidence="2 3">
    <name type="scientific">Pleurodeles waltl</name>
    <name type="common">Iberian ribbed newt</name>
    <dbReference type="NCBI Taxonomy" id="8319"/>
    <lineage>
        <taxon>Eukaryota</taxon>
        <taxon>Metazoa</taxon>
        <taxon>Chordata</taxon>
        <taxon>Craniata</taxon>
        <taxon>Vertebrata</taxon>
        <taxon>Euteleostomi</taxon>
        <taxon>Amphibia</taxon>
        <taxon>Batrachia</taxon>
        <taxon>Caudata</taxon>
        <taxon>Salamandroidea</taxon>
        <taxon>Salamandridae</taxon>
        <taxon>Pleurodelinae</taxon>
        <taxon>Pleurodeles</taxon>
    </lineage>
</organism>
<dbReference type="EMBL" id="JANPWB010000007">
    <property type="protein sequence ID" value="KAJ1173018.1"/>
    <property type="molecule type" value="Genomic_DNA"/>
</dbReference>
<comment type="caution">
    <text evidence="2">The sequence shown here is derived from an EMBL/GenBank/DDBJ whole genome shotgun (WGS) entry which is preliminary data.</text>
</comment>
<accession>A0AAV7TAL5</accession>
<sequence>MGGNTGMYWDQLQDVLGRHSRQDPGETDLLVVHLRGNDLAQLGSKELLESIRRGLIGASMLRGSTNMLWSEIVPRQMCLVHQHL</sequence>
<dbReference type="Proteomes" id="UP001066276">
    <property type="component" value="Chromosome 4_1"/>
</dbReference>
<dbReference type="EMBL" id="JANPWB010000007">
    <property type="protein sequence ID" value="KAJ1173019.1"/>
    <property type="molecule type" value="Genomic_DNA"/>
</dbReference>